<evidence type="ECO:0000313" key="2">
    <source>
        <dbReference type="EMBL" id="MBG8554966.1"/>
    </source>
</evidence>
<keyword evidence="1" id="KW-0472">Membrane</keyword>
<dbReference type="RefSeq" id="WP_196955989.1">
    <property type="nucleotide sequence ID" value="NZ_JADWYK010000010.1"/>
</dbReference>
<keyword evidence="1" id="KW-0812">Transmembrane</keyword>
<keyword evidence="1" id="KW-1133">Transmembrane helix</keyword>
<accession>A0ABS0L495</accession>
<evidence type="ECO:0000256" key="1">
    <source>
        <dbReference type="SAM" id="Phobius"/>
    </source>
</evidence>
<dbReference type="Proteomes" id="UP000601099">
    <property type="component" value="Unassembled WGS sequence"/>
</dbReference>
<gene>
    <name evidence="2" type="ORF">I5L79_15530</name>
</gene>
<evidence type="ECO:0000313" key="3">
    <source>
        <dbReference type="Proteomes" id="UP000601099"/>
    </source>
</evidence>
<sequence>MHVLEPLPLLLITLGAAAVAFLLTATRQPRPLPRLTQGVLLLSTLTLVGSAIYAGLLVGAALSWCLLLLLLLLDEFLLLRGQVSTTEADDRILRLIRAKRR</sequence>
<keyword evidence="3" id="KW-1185">Reference proteome</keyword>
<dbReference type="EMBL" id="JADWYK010000010">
    <property type="protein sequence ID" value="MBG8554966.1"/>
    <property type="molecule type" value="Genomic_DNA"/>
</dbReference>
<proteinExistence type="predicted"/>
<feature type="transmembrane region" description="Helical" evidence="1">
    <location>
        <begin position="51"/>
        <end position="73"/>
    </location>
</feature>
<reference evidence="2 3" key="1">
    <citation type="submission" date="2020-11" db="EMBL/GenBank/DDBJ databases">
        <title>Hymenobacter sp.</title>
        <authorList>
            <person name="Kim M.K."/>
        </authorList>
    </citation>
    <scope>NUCLEOTIDE SEQUENCE [LARGE SCALE GENOMIC DNA]</scope>
    <source>
        <strain evidence="2 3">BT594</strain>
    </source>
</reference>
<protein>
    <submittedName>
        <fullName evidence="2">Uncharacterized protein</fullName>
    </submittedName>
</protein>
<name>A0ABS0L495_9BACT</name>
<comment type="caution">
    <text evidence="2">The sequence shown here is derived from an EMBL/GenBank/DDBJ whole genome shotgun (WGS) entry which is preliminary data.</text>
</comment>
<organism evidence="2 3">
    <name type="scientific">Hymenobacter guriensis</name>
    <dbReference type="NCBI Taxonomy" id="2793065"/>
    <lineage>
        <taxon>Bacteria</taxon>
        <taxon>Pseudomonadati</taxon>
        <taxon>Bacteroidota</taxon>
        <taxon>Cytophagia</taxon>
        <taxon>Cytophagales</taxon>
        <taxon>Hymenobacteraceae</taxon>
        <taxon>Hymenobacter</taxon>
    </lineage>
</organism>